<dbReference type="InterPro" id="IPR014756">
    <property type="entry name" value="Ig_E-set"/>
</dbReference>
<dbReference type="PROSITE" id="PS00295">
    <property type="entry name" value="ARRESTINS"/>
    <property type="match status" value="1"/>
</dbReference>
<name>A0A6P6D0Z0_PTEVA</name>
<evidence type="ECO:0000256" key="9">
    <source>
        <dbReference type="SAM" id="MobiDB-lite"/>
    </source>
</evidence>
<comment type="similarity">
    <text evidence="2">Belongs to the arrestin family.</text>
</comment>
<organism evidence="11 12">
    <name type="scientific">Pteropus vampyrus</name>
    <name type="common">Large flying fox</name>
    <dbReference type="NCBI Taxonomy" id="132908"/>
    <lineage>
        <taxon>Eukaryota</taxon>
        <taxon>Metazoa</taxon>
        <taxon>Chordata</taxon>
        <taxon>Craniata</taxon>
        <taxon>Vertebrata</taxon>
        <taxon>Euteleostomi</taxon>
        <taxon>Mammalia</taxon>
        <taxon>Eutheria</taxon>
        <taxon>Laurasiatheria</taxon>
        <taxon>Chiroptera</taxon>
        <taxon>Yinpterochiroptera</taxon>
        <taxon>Pteropodoidea</taxon>
        <taxon>Pteropodidae</taxon>
        <taxon>Pteropodinae</taxon>
        <taxon>Pteropus</taxon>
    </lineage>
</organism>
<dbReference type="GO" id="GO:0007601">
    <property type="term" value="P:visual perception"/>
    <property type="evidence" value="ECO:0007669"/>
    <property type="project" value="UniProtKB-KW"/>
</dbReference>
<evidence type="ECO:0000259" key="10">
    <source>
        <dbReference type="SMART" id="SM01017"/>
    </source>
</evidence>
<evidence type="ECO:0000256" key="1">
    <source>
        <dbReference type="ARBA" id="ARBA00004504"/>
    </source>
</evidence>
<dbReference type="GO" id="GO:0001750">
    <property type="term" value="C:photoreceptor outer segment"/>
    <property type="evidence" value="ECO:0007669"/>
    <property type="project" value="UniProtKB-SubCell"/>
</dbReference>
<dbReference type="OrthoDB" id="298939at2759"/>
<evidence type="ECO:0000256" key="3">
    <source>
        <dbReference type="ARBA" id="ARBA00017730"/>
    </source>
</evidence>
<evidence type="ECO:0000256" key="4">
    <source>
        <dbReference type="ARBA" id="ARBA00022606"/>
    </source>
</evidence>
<dbReference type="InterPro" id="IPR014753">
    <property type="entry name" value="Arrestin_N"/>
</dbReference>
<reference evidence="12" key="1">
    <citation type="submission" date="2025-08" db="UniProtKB">
        <authorList>
            <consortium name="RefSeq"/>
        </authorList>
    </citation>
    <scope>IDENTIFICATION</scope>
    <source>
        <tissue evidence="12">Kidney</tissue>
    </source>
</reference>
<proteinExistence type="inferred from homology"/>
<evidence type="ECO:0000313" key="11">
    <source>
        <dbReference type="Proteomes" id="UP000515202"/>
    </source>
</evidence>
<dbReference type="PRINTS" id="PR00309">
    <property type="entry name" value="ARRESTIN"/>
</dbReference>
<dbReference type="Pfam" id="PF00339">
    <property type="entry name" value="Arrestin_N"/>
    <property type="match status" value="1"/>
</dbReference>
<dbReference type="GO" id="GO:0001664">
    <property type="term" value="F:G protein-coupled receptor binding"/>
    <property type="evidence" value="ECO:0007669"/>
    <property type="project" value="TreeGrafter"/>
</dbReference>
<dbReference type="Pfam" id="PF02752">
    <property type="entry name" value="Arrestin_C"/>
    <property type="match status" value="1"/>
</dbReference>
<dbReference type="SUPFAM" id="SSF81296">
    <property type="entry name" value="E set domains"/>
    <property type="match status" value="2"/>
</dbReference>
<evidence type="ECO:0000313" key="12">
    <source>
        <dbReference type="RefSeq" id="XP_023393217.1"/>
    </source>
</evidence>
<protein>
    <recommendedName>
        <fullName evidence="3">Arrestin-C</fullName>
    </recommendedName>
    <alternativeName>
        <fullName evidence="7">Cone arrestin</fullName>
    </alternativeName>
    <alternativeName>
        <fullName evidence="8">Retinal cone arrestin-3</fullName>
    </alternativeName>
</protein>
<dbReference type="Gene3D" id="2.60.40.640">
    <property type="match status" value="1"/>
</dbReference>
<evidence type="ECO:0000256" key="6">
    <source>
        <dbReference type="ARBA" id="ARBA00024976"/>
    </source>
</evidence>
<dbReference type="AlphaFoldDB" id="A0A6P6D0Z0"/>
<evidence type="ECO:0000256" key="7">
    <source>
        <dbReference type="ARBA" id="ARBA00031498"/>
    </source>
</evidence>
<dbReference type="PANTHER" id="PTHR11792:SF19">
    <property type="entry name" value="ARRESTIN-C"/>
    <property type="match status" value="1"/>
</dbReference>
<dbReference type="InterPro" id="IPR011022">
    <property type="entry name" value="Arrestin_C-like"/>
</dbReference>
<accession>A0A6P6D0Z0</accession>
<dbReference type="GO" id="GO:0002031">
    <property type="term" value="P:G protein-coupled receptor internalization"/>
    <property type="evidence" value="ECO:0007669"/>
    <property type="project" value="TreeGrafter"/>
</dbReference>
<gene>
    <name evidence="12" type="primary">ARR3</name>
</gene>
<dbReference type="Gene3D" id="2.60.40.840">
    <property type="match status" value="1"/>
</dbReference>
<sequence length="484" mass="53195">MANISRVFKKTCSNGKLSIYLGKRDFVDHGDTVESIDGVVLVDPDYLKGRKMFVMLTCAFRYGRDDLDVIGLTFRKDLYVQVQQVIPAEPTSPQRSLTVLQECLLHKLGDNAYPFTLQMAVNLPCSVTLHPGPEDTGKACGVDFEVKGFCADNLEDSVPKRDSVRLVIRKVQFAPPEPGPGPWAQTTRRFLLSAQPLQLQAWMETEVHYHGKPISVNVSINNCTNKVIKKIKISVDQITDVVLYSLDKYTKTVFMQEFTETIAANSSISKSFAVTPLLDASSQKRGLALDGKLKHGDTNLASSTISLCLLGGSYQCQGSEGVLALAGPLHHLSLVQSLQKSGKEKSRHLNGESWSSKVSRLSPYAYVRVLASSFSDGHWEAAEQPECRLRRGPPRKQTVKRLLSPALRTSVLPPNNGTKPLEEGLRSLTSVASYAQSVSSRSHTTVSSASHFTFQETEEEEGGEEKQGPTGVSQVYDMGTIRMG</sequence>
<feature type="domain" description="Arrestin C-terminal-like" evidence="10">
    <location>
        <begin position="193"/>
        <end position="316"/>
    </location>
</feature>
<evidence type="ECO:0000256" key="5">
    <source>
        <dbReference type="ARBA" id="ARBA00023305"/>
    </source>
</evidence>
<dbReference type="CTD" id="407"/>
<dbReference type="FunFam" id="2.60.40.840:FF:000002">
    <property type="entry name" value="Arrestin 3"/>
    <property type="match status" value="1"/>
</dbReference>
<dbReference type="SMART" id="SM01017">
    <property type="entry name" value="Arrestin_C"/>
    <property type="match status" value="1"/>
</dbReference>
<dbReference type="InterPro" id="IPR014752">
    <property type="entry name" value="Arrestin-like_C"/>
</dbReference>
<comment type="function">
    <text evidence="6">May play a role in an as yet undefined retina-specific signal transduction. Could bind to photoactivated-phosphorylated red/green opsins.</text>
</comment>
<keyword evidence="11" id="KW-1185">Reference proteome</keyword>
<dbReference type="Proteomes" id="UP000515202">
    <property type="component" value="Unplaced"/>
</dbReference>
<evidence type="ECO:0000256" key="2">
    <source>
        <dbReference type="ARBA" id="ARBA00005298"/>
    </source>
</evidence>
<dbReference type="GO" id="GO:0007165">
    <property type="term" value="P:signal transduction"/>
    <property type="evidence" value="ECO:0007669"/>
    <property type="project" value="InterPro"/>
</dbReference>
<comment type="subcellular location">
    <subcellularLocation>
        <location evidence="1">Cell projection</location>
        <location evidence="1">Cilium</location>
        <location evidence="1">Photoreceptor outer segment</location>
    </subcellularLocation>
</comment>
<feature type="region of interest" description="Disordered" evidence="9">
    <location>
        <begin position="445"/>
        <end position="484"/>
    </location>
</feature>
<keyword evidence="4" id="KW-0716">Sensory transduction</keyword>
<keyword evidence="5" id="KW-0844">Vision</keyword>
<dbReference type="KEGG" id="pvp:105299643"/>
<dbReference type="InterPro" id="IPR017864">
    <property type="entry name" value="Arrestin_CS"/>
</dbReference>
<dbReference type="InterPro" id="IPR011021">
    <property type="entry name" value="Arrestin-like_N"/>
</dbReference>
<dbReference type="RefSeq" id="XP_023393217.1">
    <property type="nucleotide sequence ID" value="XM_023537449.1"/>
</dbReference>
<dbReference type="PANTHER" id="PTHR11792">
    <property type="entry name" value="ARRESTIN"/>
    <property type="match status" value="1"/>
</dbReference>
<dbReference type="InterPro" id="IPR000698">
    <property type="entry name" value="Arrestin"/>
</dbReference>
<evidence type="ECO:0000256" key="8">
    <source>
        <dbReference type="ARBA" id="ARBA00033294"/>
    </source>
</evidence>
<dbReference type="GeneID" id="105299643"/>